<comment type="caution">
    <text evidence="1">The sequence shown here is derived from an EMBL/GenBank/DDBJ whole genome shotgun (WGS) entry which is preliminary data.</text>
</comment>
<feature type="non-terminal residue" evidence="1">
    <location>
        <position position="1"/>
    </location>
</feature>
<gene>
    <name evidence="1" type="ORF">CR513_00495</name>
</gene>
<organism evidence="1 2">
    <name type="scientific">Mucuna pruriens</name>
    <name type="common">Velvet bean</name>
    <name type="synonym">Dolichos pruriens</name>
    <dbReference type="NCBI Taxonomy" id="157652"/>
    <lineage>
        <taxon>Eukaryota</taxon>
        <taxon>Viridiplantae</taxon>
        <taxon>Streptophyta</taxon>
        <taxon>Embryophyta</taxon>
        <taxon>Tracheophyta</taxon>
        <taxon>Spermatophyta</taxon>
        <taxon>Magnoliopsida</taxon>
        <taxon>eudicotyledons</taxon>
        <taxon>Gunneridae</taxon>
        <taxon>Pentapetalae</taxon>
        <taxon>rosids</taxon>
        <taxon>fabids</taxon>
        <taxon>Fabales</taxon>
        <taxon>Fabaceae</taxon>
        <taxon>Papilionoideae</taxon>
        <taxon>50 kb inversion clade</taxon>
        <taxon>NPAAA clade</taxon>
        <taxon>indigoferoid/millettioid clade</taxon>
        <taxon>Phaseoleae</taxon>
        <taxon>Mucuna</taxon>
    </lineage>
</organism>
<protein>
    <submittedName>
        <fullName evidence="1">Uncharacterized protein</fullName>
    </submittedName>
</protein>
<keyword evidence="2" id="KW-1185">Reference proteome</keyword>
<sequence>MHKHTYESILRHTPLRSRFTPQCFNGVSMTFSRSSESRTKFELSRSVDIGSGTFISTPEFVTNNCNTNHFDFSEFDSLESKPNILDNQP</sequence>
<reference evidence="1" key="1">
    <citation type="submission" date="2018-05" db="EMBL/GenBank/DDBJ databases">
        <title>Draft genome of Mucuna pruriens seed.</title>
        <authorList>
            <person name="Nnadi N.E."/>
            <person name="Vos R."/>
            <person name="Hasami M.H."/>
            <person name="Devisetty U.K."/>
            <person name="Aguiy J.C."/>
        </authorList>
    </citation>
    <scope>NUCLEOTIDE SEQUENCE [LARGE SCALE GENOMIC DNA]</scope>
    <source>
        <strain evidence="1">JCA_2017</strain>
    </source>
</reference>
<dbReference type="AlphaFoldDB" id="A0A371IHE1"/>
<evidence type="ECO:0000313" key="2">
    <source>
        <dbReference type="Proteomes" id="UP000257109"/>
    </source>
</evidence>
<name>A0A371IHE1_MUCPR</name>
<proteinExistence type="predicted"/>
<dbReference type="EMBL" id="QJKJ01000074">
    <property type="protein sequence ID" value="RDY14450.1"/>
    <property type="molecule type" value="Genomic_DNA"/>
</dbReference>
<accession>A0A371IHE1</accession>
<dbReference type="Proteomes" id="UP000257109">
    <property type="component" value="Unassembled WGS sequence"/>
</dbReference>
<evidence type="ECO:0000313" key="1">
    <source>
        <dbReference type="EMBL" id="RDY14450.1"/>
    </source>
</evidence>